<feature type="compositionally biased region" description="Basic and acidic residues" evidence="1">
    <location>
        <begin position="156"/>
        <end position="175"/>
    </location>
</feature>
<dbReference type="EMBL" id="JAMKFB020000012">
    <property type="protein sequence ID" value="KAL0179253.1"/>
    <property type="molecule type" value="Genomic_DNA"/>
</dbReference>
<proteinExistence type="predicted"/>
<gene>
    <name evidence="2" type="ORF">M9458_024695</name>
</gene>
<reference evidence="2 3" key="1">
    <citation type="submission" date="2024-05" db="EMBL/GenBank/DDBJ databases">
        <title>Genome sequencing and assembly of Indian major carp, Cirrhinus mrigala (Hamilton, 1822).</title>
        <authorList>
            <person name="Mohindra V."/>
            <person name="Chowdhury L.M."/>
            <person name="Lal K."/>
            <person name="Jena J.K."/>
        </authorList>
    </citation>
    <scope>NUCLEOTIDE SEQUENCE [LARGE SCALE GENOMIC DNA]</scope>
    <source>
        <strain evidence="2">CM1030</strain>
        <tissue evidence="2">Blood</tissue>
    </source>
</reference>
<dbReference type="InterPro" id="IPR042481">
    <property type="entry name" value="CCDC57"/>
</dbReference>
<keyword evidence="3" id="KW-1185">Reference proteome</keyword>
<dbReference type="PANTHER" id="PTHR46725">
    <property type="entry name" value="COILED-COIL DOMAIN-CONTAINING PROTEIN 57"/>
    <property type="match status" value="1"/>
</dbReference>
<evidence type="ECO:0000256" key="1">
    <source>
        <dbReference type="SAM" id="MobiDB-lite"/>
    </source>
</evidence>
<sequence length="183" mass="21955">MCFSAPLFHICFVTMQEAVDLEAQLACKEREWKELQALRIRQLETALNEATSELSTQRERFLRLRDDFKYNLRVLEERDRELERYDALAARAQTEESARREEISELRIEIAKLQDALEEQRKAKEDAEMQYQKRGVEHRVKLEKVQSMMENEIQKLREENKKVKRDLQQRIRESDGELALQKQ</sequence>
<organism evidence="2 3">
    <name type="scientific">Cirrhinus mrigala</name>
    <name type="common">Mrigala</name>
    <dbReference type="NCBI Taxonomy" id="683832"/>
    <lineage>
        <taxon>Eukaryota</taxon>
        <taxon>Metazoa</taxon>
        <taxon>Chordata</taxon>
        <taxon>Craniata</taxon>
        <taxon>Vertebrata</taxon>
        <taxon>Euteleostomi</taxon>
        <taxon>Actinopterygii</taxon>
        <taxon>Neopterygii</taxon>
        <taxon>Teleostei</taxon>
        <taxon>Ostariophysi</taxon>
        <taxon>Cypriniformes</taxon>
        <taxon>Cyprinidae</taxon>
        <taxon>Labeoninae</taxon>
        <taxon>Labeonini</taxon>
        <taxon>Cirrhinus</taxon>
    </lineage>
</organism>
<comment type="caution">
    <text evidence="2">The sequence shown here is derived from an EMBL/GenBank/DDBJ whole genome shotgun (WGS) entry which is preliminary data.</text>
</comment>
<name>A0ABD0Q0R8_CIRMR</name>
<feature type="region of interest" description="Disordered" evidence="1">
    <location>
        <begin position="156"/>
        <end position="183"/>
    </location>
</feature>
<dbReference type="Proteomes" id="UP001529510">
    <property type="component" value="Unassembled WGS sequence"/>
</dbReference>
<dbReference type="AlphaFoldDB" id="A0ABD0Q0R8"/>
<evidence type="ECO:0000313" key="2">
    <source>
        <dbReference type="EMBL" id="KAL0179253.1"/>
    </source>
</evidence>
<dbReference type="PANTHER" id="PTHR46725:SF1">
    <property type="entry name" value="COILED-COIL DOMAIN-CONTAINING PROTEIN 57"/>
    <property type="match status" value="1"/>
</dbReference>
<evidence type="ECO:0000313" key="3">
    <source>
        <dbReference type="Proteomes" id="UP001529510"/>
    </source>
</evidence>
<protein>
    <submittedName>
        <fullName evidence="2">Uncharacterized protein</fullName>
    </submittedName>
</protein>
<feature type="non-terminal residue" evidence="2">
    <location>
        <position position="183"/>
    </location>
</feature>
<accession>A0ABD0Q0R8</accession>